<reference evidence="2 3" key="1">
    <citation type="submission" date="2017-09" db="EMBL/GenBank/DDBJ databases">
        <title>WGS assembly of Aquilegia coerulea Goldsmith.</title>
        <authorList>
            <person name="Hodges S."/>
            <person name="Kramer E."/>
            <person name="Nordborg M."/>
            <person name="Tomkins J."/>
            <person name="Borevitz J."/>
            <person name="Derieg N."/>
            <person name="Yan J."/>
            <person name="Mihaltcheva S."/>
            <person name="Hayes R.D."/>
            <person name="Rokhsar D."/>
        </authorList>
    </citation>
    <scope>NUCLEOTIDE SEQUENCE [LARGE SCALE GENOMIC DNA]</scope>
    <source>
        <strain evidence="3">cv. Goldsmith</strain>
    </source>
</reference>
<organism evidence="2 3">
    <name type="scientific">Aquilegia coerulea</name>
    <name type="common">Rocky mountain columbine</name>
    <dbReference type="NCBI Taxonomy" id="218851"/>
    <lineage>
        <taxon>Eukaryota</taxon>
        <taxon>Viridiplantae</taxon>
        <taxon>Streptophyta</taxon>
        <taxon>Embryophyta</taxon>
        <taxon>Tracheophyta</taxon>
        <taxon>Spermatophyta</taxon>
        <taxon>Magnoliopsida</taxon>
        <taxon>Ranunculales</taxon>
        <taxon>Ranunculaceae</taxon>
        <taxon>Thalictroideae</taxon>
        <taxon>Aquilegia</taxon>
    </lineage>
</organism>
<sequence length="80" mass="9433">MGLRLNFNNPVNKNCTTHNALLEFFVNAKLHLCYSGLFSYFFFYFLFIIYVGCPLKFYLCIFNVIWAFEMQLGIIIINGK</sequence>
<name>A0A2G5F3Z2_AQUCA</name>
<proteinExistence type="predicted"/>
<feature type="transmembrane region" description="Helical" evidence="1">
    <location>
        <begin position="32"/>
        <end position="51"/>
    </location>
</feature>
<dbReference type="AlphaFoldDB" id="A0A2G5F3Z2"/>
<keyword evidence="1" id="KW-0472">Membrane</keyword>
<feature type="transmembrane region" description="Helical" evidence="1">
    <location>
        <begin position="57"/>
        <end position="77"/>
    </location>
</feature>
<evidence type="ECO:0000313" key="2">
    <source>
        <dbReference type="EMBL" id="PIA62680.1"/>
    </source>
</evidence>
<protein>
    <submittedName>
        <fullName evidence="2">Uncharacterized protein</fullName>
    </submittedName>
</protein>
<keyword evidence="1" id="KW-1133">Transmembrane helix</keyword>
<dbReference type="InParanoid" id="A0A2G5F3Z2"/>
<gene>
    <name evidence="2" type="ORF">AQUCO_00200593v1</name>
</gene>
<accession>A0A2G5F3Z2</accession>
<keyword evidence="3" id="KW-1185">Reference proteome</keyword>
<dbReference type="Proteomes" id="UP000230069">
    <property type="component" value="Unassembled WGS sequence"/>
</dbReference>
<keyword evidence="1" id="KW-0812">Transmembrane</keyword>
<evidence type="ECO:0000256" key="1">
    <source>
        <dbReference type="SAM" id="Phobius"/>
    </source>
</evidence>
<dbReference type="EMBL" id="KZ305019">
    <property type="protein sequence ID" value="PIA62680.1"/>
    <property type="molecule type" value="Genomic_DNA"/>
</dbReference>
<evidence type="ECO:0000313" key="3">
    <source>
        <dbReference type="Proteomes" id="UP000230069"/>
    </source>
</evidence>